<keyword evidence="3 4" id="KW-0732">Signal</keyword>
<dbReference type="InterPro" id="IPR039424">
    <property type="entry name" value="SBP_5"/>
</dbReference>
<dbReference type="Proteomes" id="UP001592531">
    <property type="component" value="Unassembled WGS sequence"/>
</dbReference>
<dbReference type="Gene3D" id="3.40.190.10">
    <property type="entry name" value="Periplasmic binding protein-like II"/>
    <property type="match status" value="1"/>
</dbReference>
<evidence type="ECO:0000313" key="7">
    <source>
        <dbReference type="Proteomes" id="UP001592531"/>
    </source>
</evidence>
<keyword evidence="7" id="KW-1185">Reference proteome</keyword>
<evidence type="ECO:0000259" key="5">
    <source>
        <dbReference type="Pfam" id="PF00496"/>
    </source>
</evidence>
<feature type="chain" id="PRO_5047538533" evidence="4">
    <location>
        <begin position="25"/>
        <end position="603"/>
    </location>
</feature>
<dbReference type="RefSeq" id="WP_380533282.1">
    <property type="nucleotide sequence ID" value="NZ_JBHFAB010000003.1"/>
</dbReference>
<comment type="caution">
    <text evidence="6">The sequence shown here is derived from an EMBL/GenBank/DDBJ whole genome shotgun (WGS) entry which is preliminary data.</text>
</comment>
<evidence type="ECO:0000256" key="1">
    <source>
        <dbReference type="ARBA" id="ARBA00005695"/>
    </source>
</evidence>
<dbReference type="SUPFAM" id="SSF53850">
    <property type="entry name" value="Periplasmic binding protein-like II"/>
    <property type="match status" value="1"/>
</dbReference>
<dbReference type="PANTHER" id="PTHR30290:SF9">
    <property type="entry name" value="OLIGOPEPTIDE-BINDING PROTEIN APPA"/>
    <property type="match status" value="1"/>
</dbReference>
<feature type="signal peptide" evidence="4">
    <location>
        <begin position="1"/>
        <end position="24"/>
    </location>
</feature>
<evidence type="ECO:0000256" key="3">
    <source>
        <dbReference type="ARBA" id="ARBA00022729"/>
    </source>
</evidence>
<gene>
    <name evidence="6" type="ORF">ACEZDE_06145</name>
</gene>
<sequence>MNRLTQLSASIVTLALLGALSACSSGSSSGSGGGAVFTTIDANNPITAGAPMNPFNASTNTFIGYDTMQLGFSKNNALDANDFYPGLAKSWTVSPTALTIHLQPNAKWSDGTPVTPQDIKTSMAIALTQGSAVVGAAALNQGLDVAAVKTIDPHTVEIDQVAGADNLSFVRLVLGETIVSDKVYGSLLPADVWQTIAASQGTDAKSAQAAVDKLNTLGKTVSAFAPKQDVSAGPFTVTRVNPGSAVLTRNKYFYDVAKISPKEVVLRHFSGNEQIWGYMTGGELDSAPYTSIPSNVLTRIKGAGYKEVDSTSYVDASIAFNESIAPYNSTAVRQALAYVIDRQAVTKVGEPVGGTASKATTGLVQAAADQWLTADQSAALNPYNPDQAKATALLQGAGLTKSGGTWRLPNGKPWTITLQTVNGFSDWIAASTVIANELTSFGIPTKPAVTADFATYQTEMAAGKYPVGWWLTALGPQPSSAYQRLYGTGDGYTAIGATTTHASGSGSGNWLNTPTSYTVNGASLDPGSLTAQLSTLEPAAQKPVVQQLAMATNQELPMIEIWDYTNVQFTTDKRFTDFPTQGQDGLLTNPPGVWMMQGYVKSK</sequence>
<dbReference type="InterPro" id="IPR000914">
    <property type="entry name" value="SBP_5_dom"/>
</dbReference>
<evidence type="ECO:0000256" key="2">
    <source>
        <dbReference type="ARBA" id="ARBA00022448"/>
    </source>
</evidence>
<reference evidence="6 7" key="1">
    <citation type="submission" date="2024-09" db="EMBL/GenBank/DDBJ databases">
        <authorList>
            <person name="Lee S.D."/>
        </authorList>
    </citation>
    <scope>NUCLEOTIDE SEQUENCE [LARGE SCALE GENOMIC DNA]</scope>
    <source>
        <strain evidence="6 7">N8-3</strain>
    </source>
</reference>
<feature type="domain" description="Solute-binding protein family 5" evidence="5">
    <location>
        <begin position="83"/>
        <end position="490"/>
    </location>
</feature>
<protein>
    <submittedName>
        <fullName evidence="6">ABC transporter substrate-binding protein</fullName>
    </submittedName>
</protein>
<dbReference type="Gene3D" id="3.10.105.10">
    <property type="entry name" value="Dipeptide-binding Protein, Domain 3"/>
    <property type="match status" value="1"/>
</dbReference>
<evidence type="ECO:0000256" key="4">
    <source>
        <dbReference type="SAM" id="SignalP"/>
    </source>
</evidence>
<dbReference type="PANTHER" id="PTHR30290">
    <property type="entry name" value="PERIPLASMIC BINDING COMPONENT OF ABC TRANSPORTER"/>
    <property type="match status" value="1"/>
</dbReference>
<keyword evidence="2" id="KW-0813">Transport</keyword>
<dbReference type="Pfam" id="PF00496">
    <property type="entry name" value="SBP_bac_5"/>
    <property type="match status" value="1"/>
</dbReference>
<accession>A0ABV6VR39</accession>
<proteinExistence type="inferred from homology"/>
<dbReference type="EMBL" id="JBHFAB010000003">
    <property type="protein sequence ID" value="MFC1416221.1"/>
    <property type="molecule type" value="Genomic_DNA"/>
</dbReference>
<organism evidence="6 7">
    <name type="scientific">Streptacidiphilus cavernicola</name>
    <dbReference type="NCBI Taxonomy" id="3342716"/>
    <lineage>
        <taxon>Bacteria</taxon>
        <taxon>Bacillati</taxon>
        <taxon>Actinomycetota</taxon>
        <taxon>Actinomycetes</taxon>
        <taxon>Kitasatosporales</taxon>
        <taxon>Streptomycetaceae</taxon>
        <taxon>Streptacidiphilus</taxon>
    </lineage>
</organism>
<dbReference type="PROSITE" id="PS51257">
    <property type="entry name" value="PROKAR_LIPOPROTEIN"/>
    <property type="match status" value="1"/>
</dbReference>
<comment type="similarity">
    <text evidence="1">Belongs to the bacterial solute-binding protein 5 family.</text>
</comment>
<evidence type="ECO:0000313" key="6">
    <source>
        <dbReference type="EMBL" id="MFC1416221.1"/>
    </source>
</evidence>
<name>A0ABV6VR39_9ACTN</name>